<evidence type="ECO:0000259" key="4">
    <source>
        <dbReference type="PROSITE" id="PS50144"/>
    </source>
</evidence>
<dbReference type="PANTHER" id="PTHR26379:SF403">
    <property type="entry name" value="SPECKLE-TYPE POZ PROTEIN"/>
    <property type="match status" value="1"/>
</dbReference>
<dbReference type="EMBL" id="CM029053">
    <property type="protein sequence ID" value="KAG2549036.1"/>
    <property type="molecule type" value="Genomic_DNA"/>
</dbReference>
<dbReference type="Gene3D" id="3.30.710.10">
    <property type="entry name" value="Potassium Channel Kv1.1, Chain A"/>
    <property type="match status" value="1"/>
</dbReference>
<dbReference type="InterPro" id="IPR000210">
    <property type="entry name" value="BTB/POZ_dom"/>
</dbReference>
<proteinExistence type="inferred from homology"/>
<dbReference type="Gene3D" id="1.25.40.420">
    <property type="match status" value="1"/>
</dbReference>
<dbReference type="CDD" id="cd00121">
    <property type="entry name" value="MATH"/>
    <property type="match status" value="1"/>
</dbReference>
<protein>
    <submittedName>
        <fullName evidence="5">Uncharacterized protein</fullName>
    </submittedName>
</protein>
<dbReference type="InterPro" id="IPR045005">
    <property type="entry name" value="BPM1-6"/>
</dbReference>
<dbReference type="GO" id="GO:0016567">
    <property type="term" value="P:protein ubiquitination"/>
    <property type="evidence" value="ECO:0007669"/>
    <property type="project" value="InterPro"/>
</dbReference>
<evidence type="ECO:0000256" key="2">
    <source>
        <dbReference type="ARBA" id="ARBA00010846"/>
    </source>
</evidence>
<name>A0A8T0NPB4_PANVG</name>
<evidence type="ECO:0000313" key="6">
    <source>
        <dbReference type="Proteomes" id="UP000823388"/>
    </source>
</evidence>
<organism evidence="5 6">
    <name type="scientific">Panicum virgatum</name>
    <name type="common">Blackwell switchgrass</name>
    <dbReference type="NCBI Taxonomy" id="38727"/>
    <lineage>
        <taxon>Eukaryota</taxon>
        <taxon>Viridiplantae</taxon>
        <taxon>Streptophyta</taxon>
        <taxon>Embryophyta</taxon>
        <taxon>Tracheophyta</taxon>
        <taxon>Spermatophyta</taxon>
        <taxon>Magnoliopsida</taxon>
        <taxon>Liliopsida</taxon>
        <taxon>Poales</taxon>
        <taxon>Poaceae</taxon>
        <taxon>PACMAD clade</taxon>
        <taxon>Panicoideae</taxon>
        <taxon>Panicodae</taxon>
        <taxon>Paniceae</taxon>
        <taxon>Panicinae</taxon>
        <taxon>Panicum</taxon>
        <taxon>Panicum sect. Hiantes</taxon>
    </lineage>
</organism>
<dbReference type="Pfam" id="PF22486">
    <property type="entry name" value="MATH_2"/>
    <property type="match status" value="1"/>
</dbReference>
<gene>
    <name evidence="5" type="ORF">PVAP13_9KG291400</name>
</gene>
<accession>A0A8T0NPB4</accession>
<comment type="similarity">
    <text evidence="2">Belongs to the Tdpoz family.</text>
</comment>
<dbReference type="Proteomes" id="UP000823388">
    <property type="component" value="Chromosome 9K"/>
</dbReference>
<dbReference type="Gene3D" id="2.60.210.10">
    <property type="entry name" value="Apoptosis, Tumor Necrosis Factor Receptor Associated Protein 2, Chain A"/>
    <property type="match status" value="1"/>
</dbReference>
<dbReference type="PANTHER" id="PTHR26379">
    <property type="entry name" value="BTB/POZ AND MATH DOMAIN-CONTAINING PROTEIN 1"/>
    <property type="match status" value="1"/>
</dbReference>
<keyword evidence="6" id="KW-1185">Reference proteome</keyword>
<reference evidence="5" key="1">
    <citation type="submission" date="2020-05" db="EMBL/GenBank/DDBJ databases">
        <title>WGS assembly of Panicum virgatum.</title>
        <authorList>
            <person name="Lovell J.T."/>
            <person name="Jenkins J."/>
            <person name="Shu S."/>
            <person name="Juenger T.E."/>
            <person name="Schmutz J."/>
        </authorList>
    </citation>
    <scope>NUCLEOTIDE SEQUENCE</scope>
    <source>
        <strain evidence="5">AP13</strain>
    </source>
</reference>
<feature type="domain" description="BTB" evidence="3">
    <location>
        <begin position="199"/>
        <end position="270"/>
    </location>
</feature>
<dbReference type="SMART" id="SM00225">
    <property type="entry name" value="BTB"/>
    <property type="match status" value="1"/>
</dbReference>
<dbReference type="PROSITE" id="PS50097">
    <property type="entry name" value="BTB"/>
    <property type="match status" value="1"/>
</dbReference>
<feature type="domain" description="MATH" evidence="4">
    <location>
        <begin position="19"/>
        <end position="153"/>
    </location>
</feature>
<dbReference type="InterPro" id="IPR008974">
    <property type="entry name" value="TRAF-like"/>
</dbReference>
<evidence type="ECO:0000259" key="3">
    <source>
        <dbReference type="PROSITE" id="PS50097"/>
    </source>
</evidence>
<comment type="caution">
    <text evidence="5">The sequence shown here is derived from an EMBL/GenBank/DDBJ whole genome shotgun (WGS) entry which is preliminary data.</text>
</comment>
<dbReference type="AlphaFoldDB" id="A0A8T0NPB4"/>
<dbReference type="SUPFAM" id="SSF54695">
    <property type="entry name" value="POZ domain"/>
    <property type="match status" value="1"/>
</dbReference>
<dbReference type="Pfam" id="PF00651">
    <property type="entry name" value="BTB"/>
    <property type="match status" value="1"/>
</dbReference>
<evidence type="ECO:0000313" key="5">
    <source>
        <dbReference type="EMBL" id="KAG2549036.1"/>
    </source>
</evidence>
<dbReference type="InterPro" id="IPR011333">
    <property type="entry name" value="SKP1/BTB/POZ_sf"/>
</dbReference>
<sequence length="376" mass="40768">MSSSEPAFTTSAIVANTESASHMVKIDGYSRTKGLATGVRLKSCSFIVGGHSWHLAYLPNGDCAERSEYISMYLVLNGVAPGAGGGPVLAQFSISLLDRAGKPAPTYTRTGTTTPYVGPGAHWGFPAFIRREALEKSRHLNAKDDSFSVRCDLTVVTEFLAVDAASIAAEAASAPPSIPVPPPDMWRHLEQLLLSGMGADVRFRVDGEDFAAHRCVLAARSPVFQAELFGTMKEASSEAAQCVVEIHDMRADVFRNLLYFMYTDALPPPEPEEARPDPEEEALMAQHLLVAADRYGMERVKFICEDALCRLIDVTTVATTMALAEQHHCQGLKEACFQFLRSPGALNTVMATDDFDHLATSCPSLIKELISKLAAR</sequence>
<dbReference type="Pfam" id="PF24570">
    <property type="entry name" value="BACK_BPM_SPOP"/>
    <property type="match status" value="1"/>
</dbReference>
<dbReference type="InterPro" id="IPR002083">
    <property type="entry name" value="MATH/TRAF_dom"/>
</dbReference>
<dbReference type="PROSITE" id="PS50144">
    <property type="entry name" value="MATH"/>
    <property type="match status" value="1"/>
</dbReference>
<comment type="pathway">
    <text evidence="1">Protein modification; protein ubiquitination.</text>
</comment>
<dbReference type="SUPFAM" id="SSF49599">
    <property type="entry name" value="TRAF domain-like"/>
    <property type="match status" value="1"/>
</dbReference>
<evidence type="ECO:0000256" key="1">
    <source>
        <dbReference type="ARBA" id="ARBA00004906"/>
    </source>
</evidence>
<dbReference type="InterPro" id="IPR056423">
    <property type="entry name" value="BACK_BPM_SPOP"/>
</dbReference>